<evidence type="ECO:0000313" key="2">
    <source>
        <dbReference type="EMBL" id="OAL10125.1"/>
    </source>
</evidence>
<name>A0A1A9QDV4_9MOLU</name>
<dbReference type="EMBL" id="LWUJ01000012">
    <property type="protein sequence ID" value="OAL10125.1"/>
    <property type="molecule type" value="Genomic_DNA"/>
</dbReference>
<gene>
    <name evidence="2" type="ORF">A6V39_04400</name>
</gene>
<dbReference type="RefSeq" id="WP_187150510.1">
    <property type="nucleotide sequence ID" value="NZ_LWUJ01000012.1"/>
</dbReference>
<keyword evidence="3" id="KW-1185">Reference proteome</keyword>
<dbReference type="Proteomes" id="UP000077623">
    <property type="component" value="Unassembled WGS sequence"/>
</dbReference>
<keyword evidence="1" id="KW-0812">Transmembrane</keyword>
<evidence type="ECO:0000313" key="3">
    <source>
        <dbReference type="Proteomes" id="UP000077623"/>
    </source>
</evidence>
<comment type="caution">
    <text evidence="2">The sequence shown here is derived from an EMBL/GenBank/DDBJ whole genome shotgun (WGS) entry which is preliminary data.</text>
</comment>
<accession>A0A1A9QDV4</accession>
<evidence type="ECO:0000256" key="1">
    <source>
        <dbReference type="SAM" id="Phobius"/>
    </source>
</evidence>
<proteinExistence type="predicted"/>
<feature type="transmembrane region" description="Helical" evidence="1">
    <location>
        <begin position="95"/>
        <end position="116"/>
    </location>
</feature>
<organism evidence="2 3">
    <name type="scientific">Candidatus Mycoplasma haematobovis</name>
    <dbReference type="NCBI Taxonomy" id="432608"/>
    <lineage>
        <taxon>Bacteria</taxon>
        <taxon>Bacillati</taxon>
        <taxon>Mycoplasmatota</taxon>
        <taxon>Mollicutes</taxon>
        <taxon>Mycoplasmataceae</taxon>
        <taxon>Mycoplasma</taxon>
    </lineage>
</organism>
<keyword evidence="1" id="KW-0472">Membrane</keyword>
<feature type="transmembrane region" description="Helical" evidence="1">
    <location>
        <begin position="41"/>
        <end position="61"/>
    </location>
</feature>
<reference evidence="3" key="1">
    <citation type="submission" date="2016-04" db="EMBL/GenBank/DDBJ databases">
        <authorList>
            <person name="Quiroz-Castaneda R.E."/>
            <person name="Martinez-Ocampo F."/>
        </authorList>
    </citation>
    <scope>NUCLEOTIDE SEQUENCE [LARGE SCALE GENOMIC DNA]</scope>
    <source>
        <strain evidence="3">INIFAP01</strain>
    </source>
</reference>
<sequence>MFNKLFERSYSLVRFWTRWQFAVVIFSFLMVPVLTNWPQGLVIFMAVALVFIYIFAFIGVAKSLPLKRIYWKGYSLIKHHKNKELVKYVGRVSKFLSIIIVLDLLLPLTWVFSLPFKLLIERYLYYIKFSLGAIDIEYD</sequence>
<dbReference type="AlphaFoldDB" id="A0A1A9QDV4"/>
<protein>
    <submittedName>
        <fullName evidence="2">Uncharacterized protein</fullName>
    </submittedName>
</protein>
<keyword evidence="1" id="KW-1133">Transmembrane helix</keyword>
<dbReference type="STRING" id="432608.A6V39_04400"/>
<feature type="transmembrane region" description="Helical" evidence="1">
    <location>
        <begin position="12"/>
        <end position="35"/>
    </location>
</feature>